<dbReference type="EMBL" id="HG994373">
    <property type="protein sequence ID" value="CAF1719567.1"/>
    <property type="molecule type" value="Genomic_DNA"/>
</dbReference>
<keyword evidence="1" id="KW-0472">Membrane</keyword>
<organism evidence="2">
    <name type="scientific">Brassica napus</name>
    <name type="common">Rape</name>
    <dbReference type="NCBI Taxonomy" id="3708"/>
    <lineage>
        <taxon>Eukaryota</taxon>
        <taxon>Viridiplantae</taxon>
        <taxon>Streptophyta</taxon>
        <taxon>Embryophyta</taxon>
        <taxon>Tracheophyta</taxon>
        <taxon>Spermatophyta</taxon>
        <taxon>Magnoliopsida</taxon>
        <taxon>eudicotyledons</taxon>
        <taxon>Gunneridae</taxon>
        <taxon>Pentapetalae</taxon>
        <taxon>rosids</taxon>
        <taxon>malvids</taxon>
        <taxon>Brassicales</taxon>
        <taxon>Brassicaceae</taxon>
        <taxon>Brassiceae</taxon>
        <taxon>Brassica</taxon>
    </lineage>
</organism>
<evidence type="ECO:0000256" key="1">
    <source>
        <dbReference type="SAM" id="Phobius"/>
    </source>
</evidence>
<dbReference type="AlphaFoldDB" id="A0A816IS09"/>
<feature type="transmembrane region" description="Helical" evidence="1">
    <location>
        <begin position="67"/>
        <end position="90"/>
    </location>
</feature>
<protein>
    <submittedName>
        <fullName evidence="2">(rape) hypothetical protein</fullName>
    </submittedName>
</protein>
<feature type="non-terminal residue" evidence="2">
    <location>
        <position position="1"/>
    </location>
</feature>
<proteinExistence type="predicted"/>
<reference evidence="2" key="1">
    <citation type="submission" date="2021-01" db="EMBL/GenBank/DDBJ databases">
        <authorList>
            <consortium name="Genoscope - CEA"/>
            <person name="William W."/>
        </authorList>
    </citation>
    <scope>NUCLEOTIDE SEQUENCE</scope>
</reference>
<gene>
    <name evidence="2" type="ORF">DARMORV10_C09P15540.1</name>
</gene>
<sequence>QHFVINLSFSGDSIKPSGHNCVHHSKPPHLSAIPHLRSALNRDKAFFKPPSSLHRDSSSPSSSSSSFAVVVLLAVSPPPWIFFILVANLSPLAKKPKLLR</sequence>
<accession>A0A816IS09</accession>
<dbReference type="Proteomes" id="UP001295469">
    <property type="component" value="Chromosome C09"/>
</dbReference>
<keyword evidence="1" id="KW-0812">Transmembrane</keyword>
<name>A0A816IS09_BRANA</name>
<keyword evidence="1" id="KW-1133">Transmembrane helix</keyword>
<evidence type="ECO:0000313" key="2">
    <source>
        <dbReference type="EMBL" id="CAF1719567.1"/>
    </source>
</evidence>